<sequence length="412" mass="41636">MKSPVALRRIVRTTAVLGCASVLTLGTLTACADDSSDSSSAGETSSLPSNAATDDPIKVGFITPEGGAVTTPMVREGGEAAVEFLNNNGGGIGGHKIDLVVCKQQEEPASATKCANQMVEEKVSVVVSPLGAQGAVMLPIIAGAGIPFVAQAPVSQAEMATPGSFMLSGGIVAVMAGQAATAAKDGLKKVTVIIGDSGDAAASVKALGEPMFKRANVELNVVSIPVAAADLTPQITAGLADNPDAVSILGDSRQCISVLKTLQTVAPEATKYLIASCIDKPVLDAVGNEAVSGSKAFTTVNLSSDDPSVTQYRSVMAQYAPDTDPAGLAYIGYQVVAALGELNGLEGTVDAQTFKKALSEAKDVPLPAAPGITFTCNGQAFPPLTSLCSKAILVSDVTADAKLENTVATNTN</sequence>
<evidence type="ECO:0000313" key="7">
    <source>
        <dbReference type="Proteomes" id="UP000183180"/>
    </source>
</evidence>
<dbReference type="STRING" id="158898.SAMN04488548_134347"/>
<dbReference type="EMBL" id="FNLM01000034">
    <property type="protein sequence ID" value="SDU28593.1"/>
    <property type="molecule type" value="Genomic_DNA"/>
</dbReference>
<organism evidence="6 7">
    <name type="scientific">Gordonia westfalica</name>
    <dbReference type="NCBI Taxonomy" id="158898"/>
    <lineage>
        <taxon>Bacteria</taxon>
        <taxon>Bacillati</taxon>
        <taxon>Actinomycetota</taxon>
        <taxon>Actinomycetes</taxon>
        <taxon>Mycobacteriales</taxon>
        <taxon>Gordoniaceae</taxon>
        <taxon>Gordonia</taxon>
    </lineage>
</organism>
<dbReference type="InterPro" id="IPR028082">
    <property type="entry name" value="Peripla_BP_I"/>
</dbReference>
<feature type="signal peptide" evidence="4">
    <location>
        <begin position="1"/>
        <end position="32"/>
    </location>
</feature>
<accession>A0A1H2H9W0</accession>
<dbReference type="Gene3D" id="3.40.50.2300">
    <property type="match status" value="2"/>
</dbReference>
<dbReference type="InterPro" id="IPR028081">
    <property type="entry name" value="Leu-bd"/>
</dbReference>
<dbReference type="Pfam" id="PF13458">
    <property type="entry name" value="Peripla_BP_6"/>
    <property type="match status" value="1"/>
</dbReference>
<evidence type="ECO:0000313" key="6">
    <source>
        <dbReference type="EMBL" id="SDU28593.1"/>
    </source>
</evidence>
<dbReference type="OrthoDB" id="5169139at2"/>
<reference evidence="6 7" key="1">
    <citation type="submission" date="2016-10" db="EMBL/GenBank/DDBJ databases">
        <authorList>
            <person name="de Groot N.N."/>
        </authorList>
    </citation>
    <scope>NUCLEOTIDE SEQUENCE [LARGE SCALE GENOMIC DNA]</scope>
    <source>
        <strain evidence="6 7">DSM 44215</strain>
    </source>
</reference>
<evidence type="ECO:0000256" key="3">
    <source>
        <dbReference type="SAM" id="MobiDB-lite"/>
    </source>
</evidence>
<evidence type="ECO:0000259" key="5">
    <source>
        <dbReference type="Pfam" id="PF13458"/>
    </source>
</evidence>
<comment type="similarity">
    <text evidence="1">Belongs to the leucine-binding protein family.</text>
</comment>
<feature type="region of interest" description="Disordered" evidence="3">
    <location>
        <begin position="33"/>
        <end position="56"/>
    </location>
</feature>
<proteinExistence type="inferred from homology"/>
<feature type="domain" description="Leucine-binding protein" evidence="5">
    <location>
        <begin position="56"/>
        <end position="381"/>
    </location>
</feature>
<dbReference type="Proteomes" id="UP000183180">
    <property type="component" value="Unassembled WGS sequence"/>
</dbReference>
<feature type="compositionally biased region" description="Low complexity" evidence="3">
    <location>
        <begin position="33"/>
        <end position="46"/>
    </location>
</feature>
<dbReference type="PANTHER" id="PTHR30483:SF6">
    <property type="entry name" value="PERIPLASMIC BINDING PROTEIN OF ABC TRANSPORTER FOR NATURAL AMINO ACIDS"/>
    <property type="match status" value="1"/>
</dbReference>
<feature type="chain" id="PRO_5010190606" evidence="4">
    <location>
        <begin position="33"/>
        <end position="412"/>
    </location>
</feature>
<evidence type="ECO:0000256" key="4">
    <source>
        <dbReference type="SAM" id="SignalP"/>
    </source>
</evidence>
<dbReference type="PANTHER" id="PTHR30483">
    <property type="entry name" value="LEUCINE-SPECIFIC-BINDING PROTEIN"/>
    <property type="match status" value="1"/>
</dbReference>
<dbReference type="SUPFAM" id="SSF53822">
    <property type="entry name" value="Periplasmic binding protein-like I"/>
    <property type="match status" value="1"/>
</dbReference>
<evidence type="ECO:0000256" key="1">
    <source>
        <dbReference type="ARBA" id="ARBA00010062"/>
    </source>
</evidence>
<keyword evidence="2 4" id="KW-0732">Signal</keyword>
<evidence type="ECO:0000256" key="2">
    <source>
        <dbReference type="ARBA" id="ARBA00022729"/>
    </source>
</evidence>
<name>A0A1H2H9W0_9ACTN</name>
<dbReference type="PROSITE" id="PS51257">
    <property type="entry name" value="PROKAR_LIPOPROTEIN"/>
    <property type="match status" value="1"/>
</dbReference>
<gene>
    <name evidence="6" type="ORF">SAMN04488548_134347</name>
</gene>
<dbReference type="RefSeq" id="WP_074848858.1">
    <property type="nucleotide sequence ID" value="NZ_FNLM01000034.1"/>
</dbReference>
<dbReference type="AlphaFoldDB" id="A0A1H2H9W0"/>
<dbReference type="InterPro" id="IPR051010">
    <property type="entry name" value="BCAA_transport"/>
</dbReference>
<protein>
    <submittedName>
        <fullName evidence="6">Amino acid/amide ABC transporter substrate-binding protein, HAAT family</fullName>
    </submittedName>
</protein>